<dbReference type="Proteomes" id="UP000298324">
    <property type="component" value="Unassembled WGS sequence"/>
</dbReference>
<gene>
    <name evidence="4" type="ORF">Psch_03086</name>
</gene>
<protein>
    <submittedName>
        <fullName evidence="4">NADH oxidase</fullName>
        <ecNumber evidence="4">1.-.-.-</ecNumber>
    </submittedName>
</protein>
<feature type="domain" description="NADH:flavin oxidoreductase/NADH oxidase N-terminal" evidence="3">
    <location>
        <begin position="9"/>
        <end position="333"/>
    </location>
</feature>
<accession>A0A4Y7RAQ5</accession>
<dbReference type="RefSeq" id="WP_190258669.1">
    <property type="nucleotide sequence ID" value="NZ_QFGA01000002.1"/>
</dbReference>
<organism evidence="4 5">
    <name type="scientific">Pelotomaculum schinkii</name>
    <dbReference type="NCBI Taxonomy" id="78350"/>
    <lineage>
        <taxon>Bacteria</taxon>
        <taxon>Bacillati</taxon>
        <taxon>Bacillota</taxon>
        <taxon>Clostridia</taxon>
        <taxon>Eubacteriales</taxon>
        <taxon>Desulfotomaculaceae</taxon>
        <taxon>Pelotomaculum</taxon>
    </lineage>
</organism>
<dbReference type="SUPFAM" id="SSF51395">
    <property type="entry name" value="FMN-linked oxidoreductases"/>
    <property type="match status" value="1"/>
</dbReference>
<dbReference type="CDD" id="cd02803">
    <property type="entry name" value="OYE_like_FMN_family"/>
    <property type="match status" value="1"/>
</dbReference>
<keyword evidence="2 4" id="KW-0560">Oxidoreductase</keyword>
<evidence type="ECO:0000313" key="5">
    <source>
        <dbReference type="Proteomes" id="UP000298324"/>
    </source>
</evidence>
<evidence type="ECO:0000259" key="3">
    <source>
        <dbReference type="Pfam" id="PF00724"/>
    </source>
</evidence>
<comment type="caution">
    <text evidence="4">The sequence shown here is derived from an EMBL/GenBank/DDBJ whole genome shotgun (WGS) entry which is preliminary data.</text>
</comment>
<dbReference type="GO" id="GO:0010181">
    <property type="term" value="F:FMN binding"/>
    <property type="evidence" value="ECO:0007669"/>
    <property type="project" value="InterPro"/>
</dbReference>
<dbReference type="InterPro" id="IPR051799">
    <property type="entry name" value="NADH_flavin_oxidoreductase"/>
</dbReference>
<sequence length="363" mass="39851">MSKVFDRSEINGMVLENRFVRSATWEGMADNDGAVTPQLMATMVDLAKGGIGLIITGHAYVCPEGKAGPRQLGIYKDELIPGLKEMTAAIHRCGGKVVAQLSHAGRFAPEKLTGQAPLVVSAEEEAGKTLYHEITGQDIQEIVTAFADAARRAKAASFDGVQIHAAHGYLLSQFLSPVFNRRQDTYGGEIHNRSRIHIEVFQAVREAVGKDYPVLIKLNCRDFVENGLSLDNSLKVGRALSDAGLDAIELSGGLLTGGQLSPIRPGIKPEEEVYYRDEARYFKNAISIPLILVGGIRSFQTAERLVEDVAADYISLCRPLIREPNLINRWKSGDRCKSECRSDNRCFVKGLKGNGIYCEMRNK</sequence>
<name>A0A4Y7RAQ5_9FIRM</name>
<dbReference type="InterPro" id="IPR013785">
    <property type="entry name" value="Aldolase_TIM"/>
</dbReference>
<evidence type="ECO:0000256" key="2">
    <source>
        <dbReference type="ARBA" id="ARBA00023002"/>
    </source>
</evidence>
<dbReference type="Pfam" id="PF00724">
    <property type="entry name" value="Oxidored_FMN"/>
    <property type="match status" value="1"/>
</dbReference>
<evidence type="ECO:0000313" key="4">
    <source>
        <dbReference type="EMBL" id="TEB06044.1"/>
    </source>
</evidence>
<dbReference type="AlphaFoldDB" id="A0A4Y7RAQ5"/>
<dbReference type="InterPro" id="IPR001155">
    <property type="entry name" value="OxRdtase_FMN_N"/>
</dbReference>
<keyword evidence="5" id="KW-1185">Reference proteome</keyword>
<proteinExistence type="predicted"/>
<dbReference type="Gene3D" id="3.20.20.70">
    <property type="entry name" value="Aldolase class I"/>
    <property type="match status" value="1"/>
</dbReference>
<keyword evidence="1" id="KW-0285">Flavoprotein</keyword>
<evidence type="ECO:0000256" key="1">
    <source>
        <dbReference type="ARBA" id="ARBA00022630"/>
    </source>
</evidence>
<dbReference type="PANTHER" id="PTHR43656:SF2">
    <property type="entry name" value="BINDING OXIDOREDUCTASE, PUTATIVE (AFU_ORTHOLOGUE AFUA_2G08260)-RELATED"/>
    <property type="match status" value="1"/>
</dbReference>
<dbReference type="GO" id="GO:0016491">
    <property type="term" value="F:oxidoreductase activity"/>
    <property type="evidence" value="ECO:0007669"/>
    <property type="project" value="UniProtKB-KW"/>
</dbReference>
<dbReference type="EC" id="1.-.-.-" evidence="4"/>
<dbReference type="PANTHER" id="PTHR43656">
    <property type="entry name" value="BINDING OXIDOREDUCTASE, PUTATIVE (AFU_ORTHOLOGUE AFUA_2G08260)-RELATED"/>
    <property type="match status" value="1"/>
</dbReference>
<reference evidence="4 5" key="1">
    <citation type="journal article" date="2018" name="Environ. Microbiol.">
        <title>Novel energy conservation strategies and behaviour of Pelotomaculum schinkii driving syntrophic propionate catabolism.</title>
        <authorList>
            <person name="Hidalgo-Ahumada C.A.P."/>
            <person name="Nobu M.K."/>
            <person name="Narihiro T."/>
            <person name="Tamaki H."/>
            <person name="Liu W.T."/>
            <person name="Kamagata Y."/>
            <person name="Stams A.J.M."/>
            <person name="Imachi H."/>
            <person name="Sousa D.Z."/>
        </authorList>
    </citation>
    <scope>NUCLEOTIDE SEQUENCE [LARGE SCALE GENOMIC DNA]</scope>
    <source>
        <strain evidence="4 5">HH</strain>
    </source>
</reference>
<dbReference type="EMBL" id="QFGA01000002">
    <property type="protein sequence ID" value="TEB06044.1"/>
    <property type="molecule type" value="Genomic_DNA"/>
</dbReference>